<keyword evidence="3 6" id="KW-0812">Transmembrane</keyword>
<evidence type="ECO:0000256" key="6">
    <source>
        <dbReference type="SAM" id="Phobius"/>
    </source>
</evidence>
<feature type="transmembrane region" description="Helical" evidence="6">
    <location>
        <begin position="12"/>
        <end position="31"/>
    </location>
</feature>
<evidence type="ECO:0000256" key="2">
    <source>
        <dbReference type="ARBA" id="ARBA00022475"/>
    </source>
</evidence>
<feature type="transmembrane region" description="Helical" evidence="6">
    <location>
        <begin position="51"/>
        <end position="70"/>
    </location>
</feature>
<organism evidence="7 8">
    <name type="scientific">Oribacterium sinus</name>
    <dbReference type="NCBI Taxonomy" id="237576"/>
    <lineage>
        <taxon>Bacteria</taxon>
        <taxon>Bacillati</taxon>
        <taxon>Bacillota</taxon>
        <taxon>Clostridia</taxon>
        <taxon>Lachnospirales</taxon>
        <taxon>Lachnospiraceae</taxon>
        <taxon>Oribacterium</taxon>
    </lineage>
</organism>
<sequence>MEKTQKQKLTDFLINNGVIIVMFILVIYTGLTTKNFLTADNGMNLLANMSYRLVIALGIAGCVITAGCDLSAGRMIGFGACLAGTLLQKADYSGRFFQSEPWASMGNGILLKISPMNPFVVLLLVMLICALFGTITGWFIAYLSVPPFIATLAMMEIIYGLGLL</sequence>
<keyword evidence="2" id="KW-1003">Cell membrane</keyword>
<comment type="caution">
    <text evidence="7">The sequence shown here is derived from an EMBL/GenBank/DDBJ whole genome shotgun (WGS) entry which is preliminary data.</text>
</comment>
<evidence type="ECO:0000256" key="5">
    <source>
        <dbReference type="ARBA" id="ARBA00023136"/>
    </source>
</evidence>
<feature type="transmembrane region" description="Helical" evidence="6">
    <location>
        <begin position="147"/>
        <end position="163"/>
    </location>
</feature>
<dbReference type="InterPro" id="IPR001851">
    <property type="entry name" value="ABC_transp_permease"/>
</dbReference>
<evidence type="ECO:0000256" key="1">
    <source>
        <dbReference type="ARBA" id="ARBA00004651"/>
    </source>
</evidence>
<dbReference type="PANTHER" id="PTHR32196:SF18">
    <property type="entry name" value="GALACTOSE_METHYL GALACTOSIDE IMPORT PERMEASE PROTEIN MGLC"/>
    <property type="match status" value="1"/>
</dbReference>
<evidence type="ECO:0000256" key="3">
    <source>
        <dbReference type="ARBA" id="ARBA00022692"/>
    </source>
</evidence>
<keyword evidence="4 6" id="KW-1133">Transmembrane helix</keyword>
<reference evidence="7" key="1">
    <citation type="submission" date="2020-04" db="EMBL/GenBank/DDBJ databases">
        <title>Deep metagenomics examines the oral microbiome during advanced dental caries in children, revealing novel taxa and co-occurrences with host molecules.</title>
        <authorList>
            <person name="Baker J.L."/>
            <person name="Morton J.T."/>
            <person name="Dinis M."/>
            <person name="Alvarez R."/>
            <person name="Tran N.C."/>
            <person name="Knight R."/>
            <person name="Edlund A."/>
        </authorList>
    </citation>
    <scope>NUCLEOTIDE SEQUENCE</scope>
    <source>
        <strain evidence="7">JCVI_38_bin.19</strain>
    </source>
</reference>
<dbReference type="Pfam" id="PF02653">
    <property type="entry name" value="BPD_transp_2"/>
    <property type="match status" value="1"/>
</dbReference>
<accession>A0A930GV83</accession>
<evidence type="ECO:0000256" key="4">
    <source>
        <dbReference type="ARBA" id="ARBA00022989"/>
    </source>
</evidence>
<gene>
    <name evidence="7" type="ORF">HXM90_00640</name>
</gene>
<feature type="transmembrane region" description="Helical" evidence="6">
    <location>
        <begin position="119"/>
        <end position="141"/>
    </location>
</feature>
<protein>
    <submittedName>
        <fullName evidence="7">Beta-methylgalactoside transporter</fullName>
    </submittedName>
</protein>
<dbReference type="Proteomes" id="UP000775770">
    <property type="component" value="Unassembled WGS sequence"/>
</dbReference>
<dbReference type="EMBL" id="JABZRA010000003">
    <property type="protein sequence ID" value="MBF1271919.1"/>
    <property type="molecule type" value="Genomic_DNA"/>
</dbReference>
<dbReference type="AlphaFoldDB" id="A0A930GV83"/>
<proteinExistence type="predicted"/>
<evidence type="ECO:0000313" key="8">
    <source>
        <dbReference type="Proteomes" id="UP000775770"/>
    </source>
</evidence>
<name>A0A930GV83_9FIRM</name>
<feature type="non-terminal residue" evidence="7">
    <location>
        <position position="164"/>
    </location>
</feature>
<keyword evidence="5 6" id="KW-0472">Membrane</keyword>
<dbReference type="GO" id="GO:0022857">
    <property type="term" value="F:transmembrane transporter activity"/>
    <property type="evidence" value="ECO:0007669"/>
    <property type="project" value="InterPro"/>
</dbReference>
<dbReference type="PANTHER" id="PTHR32196">
    <property type="entry name" value="ABC TRANSPORTER PERMEASE PROTEIN YPHD-RELATED-RELATED"/>
    <property type="match status" value="1"/>
</dbReference>
<comment type="subcellular location">
    <subcellularLocation>
        <location evidence="1">Cell membrane</location>
        <topology evidence="1">Multi-pass membrane protein</topology>
    </subcellularLocation>
</comment>
<evidence type="ECO:0000313" key="7">
    <source>
        <dbReference type="EMBL" id="MBF1271919.1"/>
    </source>
</evidence>
<dbReference type="GO" id="GO:0005886">
    <property type="term" value="C:plasma membrane"/>
    <property type="evidence" value="ECO:0007669"/>
    <property type="project" value="UniProtKB-SubCell"/>
</dbReference>